<sequence length="465" mass="45583">IAGSLTVPGTIAFGDTGAITETGAITAGTLASFGTIGGAVDFARHNSVATLADFATANDFTLDDGSPLTIRGPLAAQNAAITSPKIEIPGTIAVAGTIALGSTGAITETGRIDAATLLGLKAIGGAVALTGTNRIATLGNFIVTNGVFDLADATPLTVSGSVNAPDITLTAPGMTIPGTIATPGTLALGGAGPIDESGAIDALMLQSAGAIGGDIALTGDNAIGTLGGFTDTGHLFTLQDGTALTIAGPVSARAVSITATAQMLLDGAAGGGLFIGGTAPPPGTQVGATPRSGIDSVLAVTEGTTQQLIQTGTFVIDTGPAAAAQGLAGQPNTVFVILQPDGSATFASLNAPNTTMVLDLGAGKANGHLNLKFLLVSGGAAGAVNFTGTLGNLAGTTAAHNAAVVPIPQSNYRFNSCIIGSVNCTVLPVATLPQASPLQSFDLNPTRRRRLDRNVLLPGIAAKDY</sequence>
<proteinExistence type="predicted"/>
<keyword evidence="2" id="KW-1185">Reference proteome</keyword>
<gene>
    <name evidence="1" type="ORF">L2A60_17525</name>
</gene>
<dbReference type="EMBL" id="JAKGBZ010000054">
    <property type="protein sequence ID" value="MCF3948472.1"/>
    <property type="molecule type" value="Genomic_DNA"/>
</dbReference>
<feature type="non-terminal residue" evidence="1">
    <location>
        <position position="1"/>
    </location>
</feature>
<reference evidence="1 2" key="1">
    <citation type="submission" date="2022-01" db="EMBL/GenBank/DDBJ databases">
        <authorList>
            <person name="Won M."/>
            <person name="Kim S.-J."/>
            <person name="Kwon S.-W."/>
        </authorList>
    </citation>
    <scope>NUCLEOTIDE SEQUENCE [LARGE SCALE GENOMIC DNA]</scope>
    <source>
        <strain evidence="1 2">KCTC 23505</strain>
    </source>
</reference>
<evidence type="ECO:0000313" key="2">
    <source>
        <dbReference type="Proteomes" id="UP001521209"/>
    </source>
</evidence>
<organism evidence="1 2">
    <name type="scientific">Acidiphilium iwatense</name>
    <dbReference type="NCBI Taxonomy" id="768198"/>
    <lineage>
        <taxon>Bacteria</taxon>
        <taxon>Pseudomonadati</taxon>
        <taxon>Pseudomonadota</taxon>
        <taxon>Alphaproteobacteria</taxon>
        <taxon>Acetobacterales</taxon>
        <taxon>Acidocellaceae</taxon>
        <taxon>Acidiphilium</taxon>
    </lineage>
</organism>
<dbReference type="Proteomes" id="UP001521209">
    <property type="component" value="Unassembled WGS sequence"/>
</dbReference>
<protein>
    <submittedName>
        <fullName evidence="1">Uncharacterized protein</fullName>
    </submittedName>
</protein>
<name>A0ABS9E0D6_9PROT</name>
<accession>A0ABS9E0D6</accession>
<dbReference type="RefSeq" id="WP_235705755.1">
    <property type="nucleotide sequence ID" value="NZ_JAKGBZ010000054.1"/>
</dbReference>
<comment type="caution">
    <text evidence="1">The sequence shown here is derived from an EMBL/GenBank/DDBJ whole genome shotgun (WGS) entry which is preliminary data.</text>
</comment>
<evidence type="ECO:0000313" key="1">
    <source>
        <dbReference type="EMBL" id="MCF3948472.1"/>
    </source>
</evidence>